<sequence length="704" mass="79998">MNDIQADHQLNQVIRKANKSVDARVHGPGFVKVFDAKKGSISNKPTMMARMLGNRDFLYYFIKTHGKPVVISEWDFTWREGTSEVELDFYCTFEISVTTEEDAEFLVKSLGGYESPTIVLYRLIDSHLHRVLSNIYMKSVREGNSILSEFSDSQGESSKLNDEVSAGVAADLGSARAPFSFRGGFKLISAPPVQVQFSQASTAFEVSDSDVRCNINTSALFVLENYQKYKASGLKDVKSIQQYMKGALEEATQLYLFGNPYYEVVRNFADTISGDIEGHLEKVAHRIGYQVKMFQSLTDIESMELLDGMRVDVSADETEFRTRQSTGHVKVGLSAEMRVSDFDLLKRLIKPGQNGVKSILKKEVIKICRDVITGIERKAFNLSFDDKVVPQIENALTEKLGKRYGLDVNVIKVEQEPTEDALRFFALMGNTQYFELEVNPIADGGEGDIIKIESAFEIIGMSENGWENFENKDYGYRINSEIWTPSKRAELVSAVNKRIDSPKPEEIEHERRDIAIRDELADIALRIKQVVEARLDKVPKLAVAIREVKHDMDVKKAVEALVVDAIRDEWGLEIKLRAFKRGIGRSEYTAIHKSDNAHKMVRRQADLDLKQHEDVNDVILEGEKEYVKTLMERRKLLLADEDRDPDEMRDELEDIDTKIAEKMSRTESLLDLKESEKVISSKKLDKSWSADKFLLEDSSEEKSK</sequence>
<keyword evidence="2" id="KW-1185">Reference proteome</keyword>
<evidence type="ECO:0000313" key="1">
    <source>
        <dbReference type="EMBL" id="GAA6169640.1"/>
    </source>
</evidence>
<gene>
    <name evidence="1" type="ORF">NBRC116591_34510</name>
</gene>
<comment type="caution">
    <text evidence="1">The sequence shown here is derived from an EMBL/GenBank/DDBJ whole genome shotgun (WGS) entry which is preliminary data.</text>
</comment>
<proteinExistence type="predicted"/>
<dbReference type="Proteomes" id="UP001465153">
    <property type="component" value="Unassembled WGS sequence"/>
</dbReference>
<name>A0ABQ0ADB6_9GAMM</name>
<organism evidence="1 2">
    <name type="scientific">Sessilibacter corallicola</name>
    <dbReference type="NCBI Taxonomy" id="2904075"/>
    <lineage>
        <taxon>Bacteria</taxon>
        <taxon>Pseudomonadati</taxon>
        <taxon>Pseudomonadota</taxon>
        <taxon>Gammaproteobacteria</taxon>
        <taxon>Cellvibrionales</taxon>
        <taxon>Cellvibrionaceae</taxon>
        <taxon>Sessilibacter</taxon>
    </lineage>
</organism>
<protein>
    <recommendedName>
        <fullName evidence="3">Band 7 domain-containing protein</fullName>
    </recommendedName>
</protein>
<accession>A0ABQ0ADB6</accession>
<dbReference type="RefSeq" id="WP_353304118.1">
    <property type="nucleotide sequence ID" value="NZ_BAABWN010000013.1"/>
</dbReference>
<evidence type="ECO:0000313" key="2">
    <source>
        <dbReference type="Proteomes" id="UP001465153"/>
    </source>
</evidence>
<reference evidence="1 2" key="1">
    <citation type="submission" date="2024-04" db="EMBL/GenBank/DDBJ databases">
        <title>Draft genome sequence of Sessilibacter corallicola NBRC 116591.</title>
        <authorList>
            <person name="Miyakawa T."/>
            <person name="Kusuya Y."/>
            <person name="Miura T."/>
        </authorList>
    </citation>
    <scope>NUCLEOTIDE SEQUENCE [LARGE SCALE GENOMIC DNA]</scope>
    <source>
        <strain evidence="1 2">KU-00831-HH</strain>
    </source>
</reference>
<dbReference type="EMBL" id="BAABWN010000013">
    <property type="protein sequence ID" value="GAA6169640.1"/>
    <property type="molecule type" value="Genomic_DNA"/>
</dbReference>
<evidence type="ECO:0008006" key="3">
    <source>
        <dbReference type="Google" id="ProtNLM"/>
    </source>
</evidence>